<sequence length="377" mass="42411">MHSDTNTTSADNRYDAVALLSGGLDSILAVKVIQDQGLRVKCLHFVSPFFGKPHKRRHWEAIYGIDIENVDISEDYVRLLTERPVYGFGKVLNPCVDCKIIMMRKASEMMHRYGARFIISGEVLGQRPMSQRQDTLNVIRRDADVREVLLRPLCAKHLDPTEVELSGLVDRERLLGIKGRGRSEQLALAKHYGFAEVPTPGGGCKLAEKENARRYWPVLKFSPKPSVRDFKLSNIGRQYWAEDKWMIVGRNQMDNTALLKVCGDDDLIFRLRGFPGPIAVGRQFEGKAWAQEEIADAAAFTASFSPKSVQSGQDVTVRVSCAADLRKQGDSGSEQGPVANEMLFTVTPCRQTPIGWCESEWPVVREEIRADMRDKRA</sequence>
<keyword evidence="5" id="KW-1185">Reference proteome</keyword>
<keyword evidence="1" id="KW-0547">Nucleotide-binding</keyword>
<dbReference type="AlphaFoldDB" id="A0A7J0BIH6"/>
<feature type="domain" description="Thil AANH" evidence="3">
    <location>
        <begin position="15"/>
        <end position="155"/>
    </location>
</feature>
<comment type="caution">
    <text evidence="4">The sequence shown here is derived from an EMBL/GenBank/DDBJ whole genome shotgun (WGS) entry which is preliminary data.</text>
</comment>
<protein>
    <submittedName>
        <fullName evidence="4">Fibronectin-binding protein</fullName>
    </submittedName>
</protein>
<dbReference type="InterPro" id="IPR020536">
    <property type="entry name" value="ThiI_AANH"/>
</dbReference>
<dbReference type="Gene3D" id="3.40.50.620">
    <property type="entry name" value="HUPs"/>
    <property type="match status" value="1"/>
</dbReference>
<dbReference type="GO" id="GO:0004810">
    <property type="term" value="F:CCA tRNA nucleotidyltransferase activity"/>
    <property type="evidence" value="ECO:0007669"/>
    <property type="project" value="InterPro"/>
</dbReference>
<dbReference type="Proteomes" id="UP000503840">
    <property type="component" value="Unassembled WGS sequence"/>
</dbReference>
<dbReference type="GO" id="GO:0005524">
    <property type="term" value="F:ATP binding"/>
    <property type="evidence" value="ECO:0007669"/>
    <property type="project" value="UniProtKB-KW"/>
</dbReference>
<keyword evidence="2" id="KW-0067">ATP-binding</keyword>
<evidence type="ECO:0000259" key="3">
    <source>
        <dbReference type="Pfam" id="PF02568"/>
    </source>
</evidence>
<accession>A0A7J0BIH6</accession>
<dbReference type="PANTHER" id="PTHR11933">
    <property type="entry name" value="TRNA 5-METHYLAMINOMETHYL-2-THIOURIDYLATE -METHYLTRANSFERASE"/>
    <property type="match status" value="1"/>
</dbReference>
<gene>
    <name evidence="4" type="ORF">DSM101010T_19380</name>
</gene>
<dbReference type="RefSeq" id="WP_174405220.1">
    <property type="nucleotide sequence ID" value="NZ_BLVO01000013.1"/>
</dbReference>
<dbReference type="InterPro" id="IPR014729">
    <property type="entry name" value="Rossmann-like_a/b/a_fold"/>
</dbReference>
<dbReference type="PANTHER" id="PTHR11933:SF6">
    <property type="entry name" value="THIL AANH DOMAIN-CONTAINING PROTEIN"/>
    <property type="match status" value="1"/>
</dbReference>
<evidence type="ECO:0000256" key="2">
    <source>
        <dbReference type="ARBA" id="ARBA00022840"/>
    </source>
</evidence>
<organism evidence="4 5">
    <name type="scientific">Desulfovibrio subterraneus</name>
    <dbReference type="NCBI Taxonomy" id="2718620"/>
    <lineage>
        <taxon>Bacteria</taxon>
        <taxon>Pseudomonadati</taxon>
        <taxon>Thermodesulfobacteriota</taxon>
        <taxon>Desulfovibrionia</taxon>
        <taxon>Desulfovibrionales</taxon>
        <taxon>Desulfovibrionaceae</taxon>
        <taxon>Desulfovibrio</taxon>
    </lineage>
</organism>
<dbReference type="SUPFAM" id="SSF52402">
    <property type="entry name" value="Adenine nucleotide alpha hydrolases-like"/>
    <property type="match status" value="1"/>
</dbReference>
<evidence type="ECO:0000256" key="1">
    <source>
        <dbReference type="ARBA" id="ARBA00022741"/>
    </source>
</evidence>
<name>A0A7J0BIH6_9BACT</name>
<dbReference type="EMBL" id="BLVO01000013">
    <property type="protein sequence ID" value="GFM33573.1"/>
    <property type="molecule type" value="Genomic_DNA"/>
</dbReference>
<evidence type="ECO:0000313" key="4">
    <source>
        <dbReference type="EMBL" id="GFM33573.1"/>
    </source>
</evidence>
<evidence type="ECO:0000313" key="5">
    <source>
        <dbReference type="Proteomes" id="UP000503840"/>
    </source>
</evidence>
<dbReference type="Pfam" id="PF02568">
    <property type="entry name" value="ThiI"/>
    <property type="match status" value="1"/>
</dbReference>
<proteinExistence type="predicted"/>
<reference evidence="4 5" key="1">
    <citation type="submission" date="2020-05" db="EMBL/GenBank/DDBJ databases">
        <title>Draft genome sequence of Desulfovibrio sp. strain HN2T.</title>
        <authorList>
            <person name="Ueno A."/>
            <person name="Tamazawa S."/>
            <person name="Tamamura S."/>
            <person name="Murakami T."/>
            <person name="Kiyama T."/>
            <person name="Inomata H."/>
            <person name="Amano Y."/>
            <person name="Miyakawa K."/>
            <person name="Tamaki H."/>
            <person name="Naganuma T."/>
            <person name="Kaneko K."/>
        </authorList>
    </citation>
    <scope>NUCLEOTIDE SEQUENCE [LARGE SCALE GENOMIC DNA]</scope>
    <source>
        <strain evidence="4 5">HN2</strain>
    </source>
</reference>